<dbReference type="PANTHER" id="PTHR45833:SF1">
    <property type="entry name" value="METHIONINE SYNTHASE"/>
    <property type="match status" value="1"/>
</dbReference>
<evidence type="ECO:0000256" key="1">
    <source>
        <dbReference type="ARBA" id="ARBA00010854"/>
    </source>
</evidence>
<evidence type="ECO:0000256" key="3">
    <source>
        <dbReference type="ARBA" id="ARBA00023285"/>
    </source>
</evidence>
<dbReference type="InterPro" id="IPR036724">
    <property type="entry name" value="Cobalamin-bd_sf"/>
</dbReference>
<dbReference type="SMART" id="SM01018">
    <property type="entry name" value="B12-binding_2"/>
    <property type="match status" value="1"/>
</dbReference>
<dbReference type="EMBL" id="QMQX01000235">
    <property type="protein sequence ID" value="RLE48847.1"/>
    <property type="molecule type" value="Genomic_DNA"/>
</dbReference>
<dbReference type="Pfam" id="PF02310">
    <property type="entry name" value="B12-binding"/>
    <property type="match status" value="1"/>
</dbReference>
<dbReference type="GO" id="GO:0050667">
    <property type="term" value="P:homocysteine metabolic process"/>
    <property type="evidence" value="ECO:0007669"/>
    <property type="project" value="TreeGrafter"/>
</dbReference>
<evidence type="ECO:0000259" key="5">
    <source>
        <dbReference type="PROSITE" id="PS51337"/>
    </source>
</evidence>
<keyword evidence="2" id="KW-0479">Metal-binding</keyword>
<dbReference type="PROSITE" id="PS51337">
    <property type="entry name" value="B12_BINDING_NTER"/>
    <property type="match status" value="1"/>
</dbReference>
<dbReference type="GO" id="GO:0008705">
    <property type="term" value="F:methionine synthase activity"/>
    <property type="evidence" value="ECO:0007669"/>
    <property type="project" value="TreeGrafter"/>
</dbReference>
<dbReference type="SUPFAM" id="SSF52242">
    <property type="entry name" value="Cobalamin (vitamin B12)-binding domain"/>
    <property type="match status" value="1"/>
</dbReference>
<dbReference type="PROSITE" id="PS51332">
    <property type="entry name" value="B12_BINDING"/>
    <property type="match status" value="1"/>
</dbReference>
<proteinExistence type="inferred from homology"/>
<dbReference type="GO" id="GO:0046653">
    <property type="term" value="P:tetrahydrofolate metabolic process"/>
    <property type="evidence" value="ECO:0007669"/>
    <property type="project" value="TreeGrafter"/>
</dbReference>
<evidence type="ECO:0000259" key="4">
    <source>
        <dbReference type="PROSITE" id="PS51332"/>
    </source>
</evidence>
<dbReference type="AlphaFoldDB" id="A0A497ENN2"/>
<keyword evidence="3" id="KW-0170">Cobalt</keyword>
<dbReference type="GO" id="GO:0031419">
    <property type="term" value="F:cobalamin binding"/>
    <property type="evidence" value="ECO:0007669"/>
    <property type="project" value="InterPro"/>
</dbReference>
<evidence type="ECO:0000256" key="2">
    <source>
        <dbReference type="ARBA" id="ARBA00022723"/>
    </source>
</evidence>
<name>A0A497ENN2_9CREN</name>
<dbReference type="CDD" id="cd02070">
    <property type="entry name" value="corrinoid_protein_B12-BD"/>
    <property type="match status" value="1"/>
</dbReference>
<feature type="domain" description="B12-binding" evidence="4">
    <location>
        <begin position="94"/>
        <end position="220"/>
    </location>
</feature>
<dbReference type="InterPro" id="IPR036594">
    <property type="entry name" value="Meth_synthase_dom"/>
</dbReference>
<dbReference type="SUPFAM" id="SSF47644">
    <property type="entry name" value="Methionine synthase domain"/>
    <property type="match status" value="1"/>
</dbReference>
<dbReference type="InterPro" id="IPR006158">
    <property type="entry name" value="Cobalamin-bd"/>
</dbReference>
<protein>
    <submittedName>
        <fullName evidence="6">Cobalamin-binding protein</fullName>
    </submittedName>
</protein>
<sequence>MSESASLSEIAQAIVELTRRDEVISMVKKKLEAGTSAREILVNDLIPGLREVGRKFEEKEYFLADMLYSAITMNECMKILEPHLLKEVEKAESAGKIVLGTVAGDIHDIGKNLFATLARAAGFEVYDLGVDVPASKFVEKVKEVQPDIVAMSALLPTTAPYFKVVVEELKKAGLRDKVFVLIGGPPLVTAQEVGADAYTNDAFVGVKTAQEYVKKKRGAS</sequence>
<feature type="domain" description="B12-binding N-terminal" evidence="5">
    <location>
        <begin position="1"/>
        <end position="92"/>
    </location>
</feature>
<dbReference type="GO" id="GO:0046872">
    <property type="term" value="F:metal ion binding"/>
    <property type="evidence" value="ECO:0007669"/>
    <property type="project" value="UniProtKB-KW"/>
</dbReference>
<dbReference type="Pfam" id="PF02607">
    <property type="entry name" value="B12-binding_2"/>
    <property type="match status" value="1"/>
</dbReference>
<accession>A0A497ENN2</accession>
<dbReference type="PANTHER" id="PTHR45833">
    <property type="entry name" value="METHIONINE SYNTHASE"/>
    <property type="match status" value="1"/>
</dbReference>
<evidence type="ECO:0000313" key="6">
    <source>
        <dbReference type="EMBL" id="RLE48847.1"/>
    </source>
</evidence>
<dbReference type="GO" id="GO:0005829">
    <property type="term" value="C:cytosol"/>
    <property type="evidence" value="ECO:0007669"/>
    <property type="project" value="TreeGrafter"/>
</dbReference>
<dbReference type="InterPro" id="IPR050554">
    <property type="entry name" value="Met_Synthase/Corrinoid"/>
</dbReference>
<dbReference type="Gene3D" id="1.10.1240.10">
    <property type="entry name" value="Methionine synthase domain"/>
    <property type="match status" value="1"/>
</dbReference>
<reference evidence="6 7" key="1">
    <citation type="submission" date="2018-06" db="EMBL/GenBank/DDBJ databases">
        <title>Extensive metabolic versatility and redundancy in microbially diverse, dynamic hydrothermal sediments.</title>
        <authorList>
            <person name="Dombrowski N."/>
            <person name="Teske A."/>
            <person name="Baker B.J."/>
        </authorList>
    </citation>
    <scope>NUCLEOTIDE SEQUENCE [LARGE SCALE GENOMIC DNA]</scope>
    <source>
        <strain evidence="6">B34_G17</strain>
    </source>
</reference>
<evidence type="ECO:0000313" key="7">
    <source>
        <dbReference type="Proteomes" id="UP000272051"/>
    </source>
</evidence>
<dbReference type="Gene3D" id="3.40.50.280">
    <property type="entry name" value="Cobalamin-binding domain"/>
    <property type="match status" value="1"/>
</dbReference>
<comment type="caution">
    <text evidence="6">The sequence shown here is derived from an EMBL/GenBank/DDBJ whole genome shotgun (WGS) entry which is preliminary data.</text>
</comment>
<gene>
    <name evidence="6" type="ORF">DRJ33_08695</name>
</gene>
<dbReference type="Proteomes" id="UP000272051">
    <property type="component" value="Unassembled WGS sequence"/>
</dbReference>
<comment type="similarity">
    <text evidence="1">Belongs to the methylamine corrinoid protein family.</text>
</comment>
<organism evidence="6 7">
    <name type="scientific">Thermoproteota archaeon</name>
    <dbReference type="NCBI Taxonomy" id="2056631"/>
    <lineage>
        <taxon>Archaea</taxon>
        <taxon>Thermoproteota</taxon>
    </lineage>
</organism>
<dbReference type="FunFam" id="3.40.50.280:FF:000003">
    <property type="entry name" value="Dimethylamine methyltransferase corrinoid protein"/>
    <property type="match status" value="1"/>
</dbReference>
<dbReference type="InterPro" id="IPR003759">
    <property type="entry name" value="Cbl-bd_cap"/>
</dbReference>